<dbReference type="EMBL" id="BARW01009338">
    <property type="protein sequence ID" value="GAI79225.1"/>
    <property type="molecule type" value="Genomic_DNA"/>
</dbReference>
<comment type="caution">
    <text evidence="1">The sequence shown here is derived from an EMBL/GenBank/DDBJ whole genome shotgun (WGS) entry which is preliminary data.</text>
</comment>
<sequence>MDLKKITALVMLVLLALPSLTMVVMADDPDDGAGMAGAIERARIYLGKVRTSA</sequence>
<evidence type="ECO:0000313" key="1">
    <source>
        <dbReference type="EMBL" id="GAI79225.1"/>
    </source>
</evidence>
<protein>
    <submittedName>
        <fullName evidence="1">Uncharacterized protein</fullName>
    </submittedName>
</protein>
<reference evidence="1" key="1">
    <citation type="journal article" date="2014" name="Front. Microbiol.">
        <title>High frequency of phylogenetically diverse reductive dehalogenase-homologous genes in deep subseafloor sedimentary metagenomes.</title>
        <authorList>
            <person name="Kawai M."/>
            <person name="Futagami T."/>
            <person name="Toyoda A."/>
            <person name="Takaki Y."/>
            <person name="Nishi S."/>
            <person name="Hori S."/>
            <person name="Arai W."/>
            <person name="Tsubouchi T."/>
            <person name="Morono Y."/>
            <person name="Uchiyama I."/>
            <person name="Ito T."/>
            <person name="Fujiyama A."/>
            <person name="Inagaki F."/>
            <person name="Takami H."/>
        </authorList>
    </citation>
    <scope>NUCLEOTIDE SEQUENCE</scope>
    <source>
        <strain evidence="1">Expedition CK06-06</strain>
    </source>
</reference>
<name>X1SV47_9ZZZZ</name>
<proteinExistence type="predicted"/>
<organism evidence="1">
    <name type="scientific">marine sediment metagenome</name>
    <dbReference type="NCBI Taxonomy" id="412755"/>
    <lineage>
        <taxon>unclassified sequences</taxon>
        <taxon>metagenomes</taxon>
        <taxon>ecological metagenomes</taxon>
    </lineage>
</organism>
<accession>X1SV47</accession>
<feature type="non-terminal residue" evidence="1">
    <location>
        <position position="53"/>
    </location>
</feature>
<gene>
    <name evidence="1" type="ORF">S12H4_18815</name>
</gene>
<dbReference type="AlphaFoldDB" id="X1SV47"/>